<proteinExistence type="predicted"/>
<dbReference type="SMART" id="SM00240">
    <property type="entry name" value="FHA"/>
    <property type="match status" value="1"/>
</dbReference>
<evidence type="ECO:0000259" key="1">
    <source>
        <dbReference type="PROSITE" id="PS50006"/>
    </source>
</evidence>
<dbReference type="SUPFAM" id="SSF49879">
    <property type="entry name" value="SMAD/FHA domain"/>
    <property type="match status" value="1"/>
</dbReference>
<keyword evidence="3" id="KW-1185">Reference proteome</keyword>
<dbReference type="EMBL" id="CP036298">
    <property type="protein sequence ID" value="QDV27050.1"/>
    <property type="molecule type" value="Genomic_DNA"/>
</dbReference>
<sequence length="221" mass="24293">MAKITLRVISGVDRGKTFHELAPPITIGREDGNVVRLNDERISRYHVKVQEDDGRLVITDLDSTNGTRINGHACNLKILRYGDTISVGRSVLLVGSREQIADLFDAAEAEKLDDGSGSGSGVDEDFDLSTGLAAPKSSHLSSHEIRLPLGLSAVQSAELRELLDYIHAGMRSVLEHASSDEHENRVQIDVRAWQNLLVTQSEISQLIRAIEDPEVNERPQP</sequence>
<dbReference type="RefSeq" id="WP_145083833.1">
    <property type="nucleotide sequence ID" value="NZ_CP036298.1"/>
</dbReference>
<feature type="domain" description="FHA" evidence="1">
    <location>
        <begin position="25"/>
        <end position="74"/>
    </location>
</feature>
<dbReference type="PANTHER" id="PTHR23308">
    <property type="entry name" value="NUCLEAR INHIBITOR OF PROTEIN PHOSPHATASE-1"/>
    <property type="match status" value="1"/>
</dbReference>
<dbReference type="Pfam" id="PF00498">
    <property type="entry name" value="FHA"/>
    <property type="match status" value="1"/>
</dbReference>
<reference evidence="2 3" key="1">
    <citation type="submission" date="2019-02" db="EMBL/GenBank/DDBJ databases">
        <title>Deep-cultivation of Planctomycetes and their phenomic and genomic characterization uncovers novel biology.</title>
        <authorList>
            <person name="Wiegand S."/>
            <person name="Jogler M."/>
            <person name="Boedeker C."/>
            <person name="Pinto D."/>
            <person name="Vollmers J."/>
            <person name="Rivas-Marin E."/>
            <person name="Kohn T."/>
            <person name="Peeters S.H."/>
            <person name="Heuer A."/>
            <person name="Rast P."/>
            <person name="Oberbeckmann S."/>
            <person name="Bunk B."/>
            <person name="Jeske O."/>
            <person name="Meyerdierks A."/>
            <person name="Storesund J.E."/>
            <person name="Kallscheuer N."/>
            <person name="Luecker S."/>
            <person name="Lage O.M."/>
            <person name="Pohl T."/>
            <person name="Merkel B.J."/>
            <person name="Hornburger P."/>
            <person name="Mueller R.-W."/>
            <person name="Bruemmer F."/>
            <person name="Labrenz M."/>
            <person name="Spormann A.M."/>
            <person name="Op den Camp H."/>
            <person name="Overmann J."/>
            <person name="Amann R."/>
            <person name="Jetten M.S.M."/>
            <person name="Mascher T."/>
            <person name="Medema M.H."/>
            <person name="Devos D.P."/>
            <person name="Kaster A.-K."/>
            <person name="Ovreas L."/>
            <person name="Rohde M."/>
            <person name="Galperin M.Y."/>
            <person name="Jogler C."/>
        </authorList>
    </citation>
    <scope>NUCLEOTIDE SEQUENCE [LARGE SCALE GENOMIC DNA]</scope>
    <source>
        <strain evidence="2 3">Q31a</strain>
    </source>
</reference>
<dbReference type="OrthoDB" id="9816434at2"/>
<dbReference type="Gene3D" id="2.60.200.20">
    <property type="match status" value="1"/>
</dbReference>
<dbReference type="InterPro" id="IPR050923">
    <property type="entry name" value="Cell_Proc_Reg/RNA_Proc"/>
</dbReference>
<dbReference type="CDD" id="cd00060">
    <property type="entry name" value="FHA"/>
    <property type="match status" value="1"/>
</dbReference>
<dbReference type="InterPro" id="IPR000253">
    <property type="entry name" value="FHA_dom"/>
</dbReference>
<protein>
    <submittedName>
        <fullName evidence="2">Oxoglutarate dehydrogenase inhibitor</fullName>
    </submittedName>
</protein>
<accession>A0A518GER8</accession>
<dbReference type="AlphaFoldDB" id="A0A518GER8"/>
<dbReference type="KEGG" id="ahel:Q31a_54310"/>
<evidence type="ECO:0000313" key="3">
    <source>
        <dbReference type="Proteomes" id="UP000318017"/>
    </source>
</evidence>
<dbReference type="PROSITE" id="PS50006">
    <property type="entry name" value="FHA_DOMAIN"/>
    <property type="match status" value="1"/>
</dbReference>
<name>A0A518GER8_9BACT</name>
<dbReference type="Proteomes" id="UP000318017">
    <property type="component" value="Chromosome"/>
</dbReference>
<organism evidence="2 3">
    <name type="scientific">Aureliella helgolandensis</name>
    <dbReference type="NCBI Taxonomy" id="2527968"/>
    <lineage>
        <taxon>Bacteria</taxon>
        <taxon>Pseudomonadati</taxon>
        <taxon>Planctomycetota</taxon>
        <taxon>Planctomycetia</taxon>
        <taxon>Pirellulales</taxon>
        <taxon>Pirellulaceae</taxon>
        <taxon>Aureliella</taxon>
    </lineage>
</organism>
<gene>
    <name evidence="2" type="primary">odhI</name>
    <name evidence="2" type="ORF">Q31a_54310</name>
</gene>
<dbReference type="InterPro" id="IPR008984">
    <property type="entry name" value="SMAD_FHA_dom_sf"/>
</dbReference>
<evidence type="ECO:0000313" key="2">
    <source>
        <dbReference type="EMBL" id="QDV27050.1"/>
    </source>
</evidence>